<comment type="caution">
    <text evidence="1">The sequence shown here is derived from an EMBL/GenBank/DDBJ whole genome shotgun (WGS) entry which is preliminary data.</text>
</comment>
<dbReference type="RefSeq" id="WP_116881176.1">
    <property type="nucleotide sequence ID" value="NZ_QURB01000006.1"/>
</dbReference>
<dbReference type="AlphaFoldDB" id="A0A3E1EWG3"/>
<protein>
    <submittedName>
        <fullName evidence="1">Uncharacterized protein</fullName>
    </submittedName>
</protein>
<dbReference type="Proteomes" id="UP000257127">
    <property type="component" value="Unassembled WGS sequence"/>
</dbReference>
<gene>
    <name evidence="1" type="ORF">DXU93_10125</name>
</gene>
<dbReference type="EMBL" id="QURB01000006">
    <property type="protein sequence ID" value="RFC53895.1"/>
    <property type="molecule type" value="Genomic_DNA"/>
</dbReference>
<organism evidence="1 2">
    <name type="scientific">Brumimicrobium aurantiacum</name>
    <dbReference type="NCBI Taxonomy" id="1737063"/>
    <lineage>
        <taxon>Bacteria</taxon>
        <taxon>Pseudomonadati</taxon>
        <taxon>Bacteroidota</taxon>
        <taxon>Flavobacteriia</taxon>
        <taxon>Flavobacteriales</taxon>
        <taxon>Crocinitomicaceae</taxon>
        <taxon>Brumimicrobium</taxon>
    </lineage>
</organism>
<reference evidence="1 2" key="1">
    <citation type="submission" date="2018-08" db="EMBL/GenBank/DDBJ databases">
        <title>The draft genome squence of Brumimicrobium sp. N62.</title>
        <authorList>
            <person name="Du Z.-J."/>
            <person name="Luo H.-R."/>
        </authorList>
    </citation>
    <scope>NUCLEOTIDE SEQUENCE [LARGE SCALE GENOMIC DNA]</scope>
    <source>
        <strain evidence="1 2">N62</strain>
    </source>
</reference>
<evidence type="ECO:0000313" key="2">
    <source>
        <dbReference type="Proteomes" id="UP000257127"/>
    </source>
</evidence>
<keyword evidence="2" id="KW-1185">Reference proteome</keyword>
<accession>A0A3E1EWG3</accession>
<proteinExistence type="predicted"/>
<evidence type="ECO:0000313" key="1">
    <source>
        <dbReference type="EMBL" id="RFC53895.1"/>
    </source>
</evidence>
<name>A0A3E1EWG3_9FLAO</name>
<sequence>MIHFPYFIRLLLILQITLFCFTLNAQIVKRNTSSTVPHYIPDLEIQLSVIFEGKIKVNGEQINSYSLSWKDTIGTFNDFPDQNRPYELQVVVRDKDTIVGRYTGLSTQMRHCAILTNAEKVEVFFMIRRNLFFQNKPVVTSNSEGNRQGVTIPKVNLGGHFSTSLSNQEYTPIEIQLEKDSQNIVSHYDKKNIILKGNESIVDLYYQNKGALNPDPMPRFGPSYKNVMPLNRYLLHPKIGKIKKGKRWLFFKGVKKCAYVDFKVVDPHLNYLLKNGQKITGKQLIKNKKLDPDFIDFNQFQRLYNSLPY</sequence>